<dbReference type="GO" id="GO:0005829">
    <property type="term" value="C:cytosol"/>
    <property type="evidence" value="ECO:0007669"/>
    <property type="project" value="TreeGrafter"/>
</dbReference>
<evidence type="ECO:0000259" key="5">
    <source>
        <dbReference type="Pfam" id="PF22624"/>
    </source>
</evidence>
<accession>A0A840W432</accession>
<evidence type="ECO:0000256" key="3">
    <source>
        <dbReference type="SAM" id="MobiDB-lite"/>
    </source>
</evidence>
<evidence type="ECO:0000256" key="1">
    <source>
        <dbReference type="ARBA" id="ARBA00010990"/>
    </source>
</evidence>
<dbReference type="AlphaFoldDB" id="A0A840W432"/>
<keyword evidence="7" id="KW-1185">Reference proteome</keyword>
<reference evidence="6 7" key="1">
    <citation type="submission" date="2020-08" db="EMBL/GenBank/DDBJ databases">
        <title>Sequencing the genomes of 1000 actinobacteria strains.</title>
        <authorList>
            <person name="Klenk H.-P."/>
        </authorList>
    </citation>
    <scope>NUCLEOTIDE SEQUENCE [LARGE SCALE GENOMIC DNA]</scope>
    <source>
        <strain evidence="6 7">DSM 103125</strain>
    </source>
</reference>
<dbReference type="Proteomes" id="UP000586947">
    <property type="component" value="Unassembled WGS sequence"/>
</dbReference>
<dbReference type="GO" id="GO:0008897">
    <property type="term" value="F:holo-[acyl-carrier-protein] synthase activity"/>
    <property type="evidence" value="ECO:0007669"/>
    <property type="project" value="InterPro"/>
</dbReference>
<name>A0A840W432_9ACTN</name>
<comment type="similarity">
    <text evidence="1">Belongs to the P-Pant transferase superfamily. Gsp/Sfp/HetI/AcpT family.</text>
</comment>
<dbReference type="InterPro" id="IPR050559">
    <property type="entry name" value="P-Pant_transferase_sf"/>
</dbReference>
<proteinExistence type="inferred from homology"/>
<dbReference type="PANTHER" id="PTHR12215">
    <property type="entry name" value="PHOSPHOPANTETHEINE TRANSFERASE"/>
    <property type="match status" value="1"/>
</dbReference>
<evidence type="ECO:0000313" key="6">
    <source>
        <dbReference type="EMBL" id="MBB5480794.1"/>
    </source>
</evidence>
<sequence length="243" mass="26854">MRTGHAVDVDVWWAEHRRADPAWLPLLEPGERERYDAYRRPDDRARFLTGATLVRRLFAQHLGVQPARVRLTRTCPDCPRPHGKVRLDRRAHPQGPPMEVSVSHSGQWVVVSTCRSRPVGVDVERLDPTLDHAALGRFALPSDELRALRDLPVPARAAPFTQRWARREAAVKATGAGLRVPVGSLELVPAAPGGWIGTWPGRPDLPVVRVYDLDSDDEHRAAVAVLGSEPAVIANHDAAAVLR</sequence>
<gene>
    <name evidence="6" type="ORF">HNR20_005299</name>
</gene>
<dbReference type="PANTHER" id="PTHR12215:SF10">
    <property type="entry name" value="L-AMINOADIPATE-SEMIALDEHYDE DEHYDROGENASE-PHOSPHOPANTETHEINYL TRANSFERASE"/>
    <property type="match status" value="1"/>
</dbReference>
<protein>
    <submittedName>
        <fullName evidence="6">4'-phosphopantetheinyl transferase</fullName>
        <ecNumber evidence="6">2.7.8.-</ecNumber>
    </submittedName>
</protein>
<dbReference type="Pfam" id="PF01648">
    <property type="entry name" value="ACPS"/>
    <property type="match status" value="1"/>
</dbReference>
<dbReference type="GO" id="GO:0000287">
    <property type="term" value="F:magnesium ion binding"/>
    <property type="evidence" value="ECO:0007669"/>
    <property type="project" value="InterPro"/>
</dbReference>
<feature type="domain" description="4'-phosphopantetheinyl transferase N-terminal" evidence="5">
    <location>
        <begin position="24"/>
        <end position="113"/>
    </location>
</feature>
<evidence type="ECO:0000256" key="2">
    <source>
        <dbReference type="ARBA" id="ARBA00022679"/>
    </source>
</evidence>
<dbReference type="Pfam" id="PF22624">
    <property type="entry name" value="AASDHPPT_N"/>
    <property type="match status" value="1"/>
</dbReference>
<organism evidence="6 7">
    <name type="scientific">Micromonospora parathelypteridis</name>
    <dbReference type="NCBI Taxonomy" id="1839617"/>
    <lineage>
        <taxon>Bacteria</taxon>
        <taxon>Bacillati</taxon>
        <taxon>Actinomycetota</taxon>
        <taxon>Actinomycetes</taxon>
        <taxon>Micromonosporales</taxon>
        <taxon>Micromonosporaceae</taxon>
        <taxon>Micromonospora</taxon>
    </lineage>
</organism>
<evidence type="ECO:0000259" key="4">
    <source>
        <dbReference type="Pfam" id="PF01648"/>
    </source>
</evidence>
<dbReference type="EMBL" id="JACHDP010000001">
    <property type="protein sequence ID" value="MBB5480794.1"/>
    <property type="molecule type" value="Genomic_DNA"/>
</dbReference>
<dbReference type="InterPro" id="IPR037143">
    <property type="entry name" value="4-PPantetheinyl_Trfase_dom_sf"/>
</dbReference>
<dbReference type="SUPFAM" id="SSF56214">
    <property type="entry name" value="4'-phosphopantetheinyl transferase"/>
    <property type="match status" value="2"/>
</dbReference>
<dbReference type="GO" id="GO:0019878">
    <property type="term" value="P:lysine biosynthetic process via aminoadipic acid"/>
    <property type="evidence" value="ECO:0007669"/>
    <property type="project" value="TreeGrafter"/>
</dbReference>
<dbReference type="Gene3D" id="3.90.470.20">
    <property type="entry name" value="4'-phosphopantetheinyl transferase domain"/>
    <property type="match status" value="2"/>
</dbReference>
<dbReference type="RefSeq" id="WP_184185272.1">
    <property type="nucleotide sequence ID" value="NZ_BMNF01000004.1"/>
</dbReference>
<evidence type="ECO:0000313" key="7">
    <source>
        <dbReference type="Proteomes" id="UP000586947"/>
    </source>
</evidence>
<dbReference type="InterPro" id="IPR055066">
    <property type="entry name" value="AASDHPPT_N"/>
</dbReference>
<dbReference type="EC" id="2.7.8.-" evidence="6"/>
<feature type="domain" description="4'-phosphopantetheinyl transferase" evidence="4">
    <location>
        <begin position="118"/>
        <end position="219"/>
    </location>
</feature>
<feature type="region of interest" description="Disordered" evidence="3">
    <location>
        <begin position="82"/>
        <end position="101"/>
    </location>
</feature>
<comment type="caution">
    <text evidence="6">The sequence shown here is derived from an EMBL/GenBank/DDBJ whole genome shotgun (WGS) entry which is preliminary data.</text>
</comment>
<keyword evidence="2 6" id="KW-0808">Transferase</keyword>
<dbReference type="InterPro" id="IPR008278">
    <property type="entry name" value="4-PPantetheinyl_Trfase_dom"/>
</dbReference>